<comment type="similarity">
    <text evidence="1">Belongs to the IS21/IS1162 putative ATP-binding protein family.</text>
</comment>
<dbReference type="RefSeq" id="WP_174699793.1">
    <property type="nucleotide sequence ID" value="NZ_WHYR01000028.1"/>
</dbReference>
<feature type="domain" description="AAA+ ATPase" evidence="4">
    <location>
        <begin position="101"/>
        <end position="233"/>
    </location>
</feature>
<dbReference type="Gene3D" id="3.40.50.300">
    <property type="entry name" value="P-loop containing nucleotide triphosphate hydrolases"/>
    <property type="match status" value="1"/>
</dbReference>
<name>A0A6N7IRR0_9FIRM</name>
<reference evidence="5 6" key="1">
    <citation type="submission" date="2019-10" db="EMBL/GenBank/DDBJ databases">
        <title>Comparative genomics of sulfur disproportionating microorganisms.</title>
        <authorList>
            <person name="Ward L.M."/>
            <person name="Bertran E."/>
            <person name="Johnston D."/>
        </authorList>
    </citation>
    <scope>NUCLEOTIDE SEQUENCE [LARGE SCALE GENOMIC DNA]</scope>
    <source>
        <strain evidence="5 6">DSM 14055</strain>
    </source>
</reference>
<sequence>MKTGQVQEVKVILGELKLTTIRDSLEEFLKPAILENLSCLDFLHRLLKKEVTARNAKSLEKRMKQAAFPYQKTIEEFDFGFQVSVTRRQIQQLLDLHWVEKAFNLLFLGPPGVGKTHLAVGLGIRAVELGYHVSFITMDELMRTLKTAEILAKSKRRLKQITTADLVIIDEVGFLPISRPEANLFFQLVSKLYQNTSIIITSNKGFDEWPEFLGDPVIATAILDRLVHNSELFNMTGDSYRLKHRNTILCG</sequence>
<dbReference type="GO" id="GO:0006260">
    <property type="term" value="P:DNA replication"/>
    <property type="evidence" value="ECO:0007669"/>
    <property type="project" value="TreeGrafter"/>
</dbReference>
<dbReference type="PANTHER" id="PTHR30050">
    <property type="entry name" value="CHROMOSOMAL REPLICATION INITIATOR PROTEIN DNAA"/>
    <property type="match status" value="1"/>
</dbReference>
<dbReference type="InterPro" id="IPR002611">
    <property type="entry name" value="IstB_ATP-bd"/>
</dbReference>
<comment type="caution">
    <text evidence="5">The sequence shown here is derived from an EMBL/GenBank/DDBJ whole genome shotgun (WGS) entry which is preliminary data.</text>
</comment>
<proteinExistence type="inferred from homology"/>
<dbReference type="Proteomes" id="UP000441717">
    <property type="component" value="Unassembled WGS sequence"/>
</dbReference>
<dbReference type="SUPFAM" id="SSF52540">
    <property type="entry name" value="P-loop containing nucleoside triphosphate hydrolases"/>
    <property type="match status" value="1"/>
</dbReference>
<dbReference type="GO" id="GO:0005524">
    <property type="term" value="F:ATP binding"/>
    <property type="evidence" value="ECO:0007669"/>
    <property type="project" value="UniProtKB-KW"/>
</dbReference>
<dbReference type="InterPro" id="IPR028350">
    <property type="entry name" value="DNAC/IstB-like"/>
</dbReference>
<dbReference type="CDD" id="cd00009">
    <property type="entry name" value="AAA"/>
    <property type="match status" value="1"/>
</dbReference>
<dbReference type="InterPro" id="IPR027417">
    <property type="entry name" value="P-loop_NTPase"/>
</dbReference>
<gene>
    <name evidence="5" type="ORF">GFC01_10750</name>
</gene>
<dbReference type="PANTHER" id="PTHR30050:SF4">
    <property type="entry name" value="ATP-BINDING PROTEIN RV3427C IN INSERTION SEQUENCE-RELATED"/>
    <property type="match status" value="1"/>
</dbReference>
<dbReference type="SMART" id="SM00382">
    <property type="entry name" value="AAA"/>
    <property type="match status" value="1"/>
</dbReference>
<dbReference type="NCBIfam" id="NF038214">
    <property type="entry name" value="IS21_help_AAA"/>
    <property type="match status" value="1"/>
</dbReference>
<keyword evidence="2" id="KW-0547">Nucleotide-binding</keyword>
<evidence type="ECO:0000256" key="2">
    <source>
        <dbReference type="ARBA" id="ARBA00022741"/>
    </source>
</evidence>
<evidence type="ECO:0000256" key="3">
    <source>
        <dbReference type="ARBA" id="ARBA00022840"/>
    </source>
</evidence>
<dbReference type="Pfam" id="PF01695">
    <property type="entry name" value="IstB_IS21"/>
    <property type="match status" value="1"/>
</dbReference>
<dbReference type="InterPro" id="IPR047661">
    <property type="entry name" value="IstB"/>
</dbReference>
<organism evidence="5 6">
    <name type="scientific">Desulfofundulus thermobenzoicus</name>
    <dbReference type="NCBI Taxonomy" id="29376"/>
    <lineage>
        <taxon>Bacteria</taxon>
        <taxon>Bacillati</taxon>
        <taxon>Bacillota</taxon>
        <taxon>Clostridia</taxon>
        <taxon>Eubacteriales</taxon>
        <taxon>Peptococcaceae</taxon>
        <taxon>Desulfofundulus</taxon>
    </lineage>
</organism>
<protein>
    <submittedName>
        <fullName evidence="5">AAA family ATPase</fullName>
    </submittedName>
</protein>
<keyword evidence="6" id="KW-1185">Reference proteome</keyword>
<evidence type="ECO:0000313" key="6">
    <source>
        <dbReference type="Proteomes" id="UP000441717"/>
    </source>
</evidence>
<dbReference type="AlphaFoldDB" id="A0A6N7IRR0"/>
<dbReference type="PIRSF" id="PIRSF003073">
    <property type="entry name" value="DNAC_TnpB_IstB"/>
    <property type="match status" value="1"/>
</dbReference>
<evidence type="ECO:0000313" key="5">
    <source>
        <dbReference type="EMBL" id="MQL52732.1"/>
    </source>
</evidence>
<dbReference type="InterPro" id="IPR003593">
    <property type="entry name" value="AAA+_ATPase"/>
</dbReference>
<dbReference type="InterPro" id="IPR001270">
    <property type="entry name" value="ClpA/B"/>
</dbReference>
<accession>A0A6N7IRR0</accession>
<evidence type="ECO:0000256" key="1">
    <source>
        <dbReference type="ARBA" id="ARBA00008059"/>
    </source>
</evidence>
<dbReference type="EMBL" id="WHYR01000028">
    <property type="protein sequence ID" value="MQL52732.1"/>
    <property type="molecule type" value="Genomic_DNA"/>
</dbReference>
<keyword evidence="3" id="KW-0067">ATP-binding</keyword>
<dbReference type="PRINTS" id="PR00300">
    <property type="entry name" value="CLPPROTEASEA"/>
</dbReference>
<evidence type="ECO:0000259" key="4">
    <source>
        <dbReference type="SMART" id="SM00382"/>
    </source>
</evidence>